<evidence type="ECO:0000256" key="3">
    <source>
        <dbReference type="ARBA" id="ARBA00022475"/>
    </source>
</evidence>
<feature type="transmembrane region" description="Helical" evidence="7">
    <location>
        <begin position="220"/>
        <end position="244"/>
    </location>
</feature>
<evidence type="ECO:0000313" key="10">
    <source>
        <dbReference type="Proteomes" id="UP000624325"/>
    </source>
</evidence>
<dbReference type="Pfam" id="PF05977">
    <property type="entry name" value="MFS_3"/>
    <property type="match status" value="1"/>
</dbReference>
<keyword evidence="3" id="KW-1003">Cell membrane</keyword>
<dbReference type="EMBL" id="BONC01000022">
    <property type="protein sequence ID" value="GIF57400.1"/>
    <property type="molecule type" value="Genomic_DNA"/>
</dbReference>
<protein>
    <submittedName>
        <fullName evidence="9">MFS transporter</fullName>
    </submittedName>
</protein>
<proteinExistence type="predicted"/>
<feature type="transmembrane region" description="Helical" evidence="7">
    <location>
        <begin position="45"/>
        <end position="66"/>
    </location>
</feature>
<feature type="transmembrane region" description="Helical" evidence="7">
    <location>
        <begin position="256"/>
        <end position="278"/>
    </location>
</feature>
<evidence type="ECO:0000256" key="2">
    <source>
        <dbReference type="ARBA" id="ARBA00022448"/>
    </source>
</evidence>
<dbReference type="InterPro" id="IPR020846">
    <property type="entry name" value="MFS_dom"/>
</dbReference>
<feature type="transmembrane region" description="Helical" evidence="7">
    <location>
        <begin position="171"/>
        <end position="190"/>
    </location>
</feature>
<feature type="transmembrane region" description="Helical" evidence="7">
    <location>
        <begin position="308"/>
        <end position="328"/>
    </location>
</feature>
<dbReference type="Gene3D" id="1.20.1250.20">
    <property type="entry name" value="MFS general substrate transporter like domains"/>
    <property type="match status" value="1"/>
</dbReference>
<feature type="transmembrane region" description="Helical" evidence="7">
    <location>
        <begin position="78"/>
        <end position="98"/>
    </location>
</feature>
<dbReference type="RefSeq" id="WP_203703567.1">
    <property type="nucleotide sequence ID" value="NZ_BAAALU010000016.1"/>
</dbReference>
<comment type="caution">
    <text evidence="9">The sequence shown here is derived from an EMBL/GenBank/DDBJ whole genome shotgun (WGS) entry which is preliminary data.</text>
</comment>
<name>A0ABQ4C555_9ACTN</name>
<sequence>MNDLGRLLRNRDFAFYWVGVVVSQLGTRATQAACLYHVYALSGSISITGLVGLAQGLGVIVLSPLGGVWADRLDRRRLLQASQAFSLLGALALAVLTFAGEVRVWHILASVLLITAAATFDKPARIALLPALVSRDQLPEAVALVNPSRELAVLVGPALGGVLIAVGGPGWVYLFDVATYAVLVVLLFFVRTAPLPGRPVEAPFFTELREGARYVTSRPLLVQLIALDVALSLFGAYRVVLPALATDVFHVGPTGYGILAAAPSAGALLATWTVFRIVKRGRRQGMIAVATTMSYGVVVVLFGQAPVIWLALLLALALGWCDAVATTIRQSAVQLDTPDHLRGRVSSLYQVASNGGPSLGQVVLGALASALGPAGGLAVGGLVTFAFSASFLVRPNAVTSYDGARREAARAPG</sequence>
<accession>A0ABQ4C555</accession>
<dbReference type="CDD" id="cd06173">
    <property type="entry name" value="MFS_MefA_like"/>
    <property type="match status" value="1"/>
</dbReference>
<keyword evidence="10" id="KW-1185">Reference proteome</keyword>
<evidence type="ECO:0000313" key="9">
    <source>
        <dbReference type="EMBL" id="GIF57400.1"/>
    </source>
</evidence>
<feature type="domain" description="Major facilitator superfamily (MFS) profile" evidence="8">
    <location>
        <begin position="1"/>
        <end position="398"/>
    </location>
</feature>
<dbReference type="PANTHER" id="PTHR23513:SF9">
    <property type="entry name" value="ENTEROBACTIN EXPORTER ENTS"/>
    <property type="match status" value="1"/>
</dbReference>
<keyword evidence="6 7" id="KW-0472">Membrane</keyword>
<evidence type="ECO:0000256" key="5">
    <source>
        <dbReference type="ARBA" id="ARBA00022989"/>
    </source>
</evidence>
<gene>
    <name evidence="9" type="ORF">Air01nite_34950</name>
</gene>
<feature type="transmembrane region" description="Helical" evidence="7">
    <location>
        <begin position="374"/>
        <end position="393"/>
    </location>
</feature>
<evidence type="ECO:0000256" key="6">
    <source>
        <dbReference type="ARBA" id="ARBA00023136"/>
    </source>
</evidence>
<evidence type="ECO:0000256" key="1">
    <source>
        <dbReference type="ARBA" id="ARBA00004429"/>
    </source>
</evidence>
<organism evidence="9 10">
    <name type="scientific">Asanoa iriomotensis</name>
    <dbReference type="NCBI Taxonomy" id="234613"/>
    <lineage>
        <taxon>Bacteria</taxon>
        <taxon>Bacillati</taxon>
        <taxon>Actinomycetota</taxon>
        <taxon>Actinomycetes</taxon>
        <taxon>Micromonosporales</taxon>
        <taxon>Micromonosporaceae</taxon>
        <taxon>Asanoa</taxon>
    </lineage>
</organism>
<dbReference type="SUPFAM" id="SSF103473">
    <property type="entry name" value="MFS general substrate transporter"/>
    <property type="match status" value="1"/>
</dbReference>
<dbReference type="Proteomes" id="UP000624325">
    <property type="component" value="Unassembled WGS sequence"/>
</dbReference>
<reference evidence="9 10" key="1">
    <citation type="submission" date="2021-01" db="EMBL/GenBank/DDBJ databases">
        <title>Whole genome shotgun sequence of Asanoa iriomotensis NBRC 100142.</title>
        <authorList>
            <person name="Komaki H."/>
            <person name="Tamura T."/>
        </authorList>
    </citation>
    <scope>NUCLEOTIDE SEQUENCE [LARGE SCALE GENOMIC DNA]</scope>
    <source>
        <strain evidence="9 10">NBRC 100142</strain>
    </source>
</reference>
<evidence type="ECO:0000256" key="4">
    <source>
        <dbReference type="ARBA" id="ARBA00022692"/>
    </source>
</evidence>
<keyword evidence="4 7" id="KW-0812">Transmembrane</keyword>
<keyword evidence="5 7" id="KW-1133">Transmembrane helix</keyword>
<feature type="transmembrane region" description="Helical" evidence="7">
    <location>
        <begin position="14"/>
        <end position="39"/>
    </location>
</feature>
<evidence type="ECO:0000259" key="8">
    <source>
        <dbReference type="PROSITE" id="PS50850"/>
    </source>
</evidence>
<dbReference type="PANTHER" id="PTHR23513">
    <property type="entry name" value="INTEGRAL MEMBRANE EFFLUX PROTEIN-RELATED"/>
    <property type="match status" value="1"/>
</dbReference>
<dbReference type="InterPro" id="IPR036259">
    <property type="entry name" value="MFS_trans_sf"/>
</dbReference>
<comment type="subcellular location">
    <subcellularLocation>
        <location evidence="1">Cell inner membrane</location>
        <topology evidence="1">Multi-pass membrane protein</topology>
    </subcellularLocation>
</comment>
<keyword evidence="2" id="KW-0813">Transport</keyword>
<dbReference type="PROSITE" id="PS50850">
    <property type="entry name" value="MFS"/>
    <property type="match status" value="1"/>
</dbReference>
<evidence type="ECO:0000256" key="7">
    <source>
        <dbReference type="SAM" id="Phobius"/>
    </source>
</evidence>
<dbReference type="InterPro" id="IPR010290">
    <property type="entry name" value="TM_effector"/>
</dbReference>